<evidence type="ECO:0000313" key="1">
    <source>
        <dbReference type="EMBL" id="CAG8982763.1"/>
    </source>
</evidence>
<comment type="caution">
    <text evidence="1">The sequence shown here is derived from an EMBL/GenBank/DDBJ whole genome shotgun (WGS) entry which is preliminary data.</text>
</comment>
<proteinExistence type="predicted"/>
<organism evidence="1 2">
    <name type="scientific">Hymenoscyphus albidus</name>
    <dbReference type="NCBI Taxonomy" id="595503"/>
    <lineage>
        <taxon>Eukaryota</taxon>
        <taxon>Fungi</taxon>
        <taxon>Dikarya</taxon>
        <taxon>Ascomycota</taxon>
        <taxon>Pezizomycotina</taxon>
        <taxon>Leotiomycetes</taxon>
        <taxon>Helotiales</taxon>
        <taxon>Helotiaceae</taxon>
        <taxon>Hymenoscyphus</taxon>
    </lineage>
</organism>
<accession>A0A9N9LXH1</accession>
<keyword evidence="2" id="KW-1185">Reference proteome</keyword>
<dbReference type="Proteomes" id="UP000701801">
    <property type="component" value="Unassembled WGS sequence"/>
</dbReference>
<sequence>MSHHQNQQNSNNNSLGYEEFTCLLCYKTISADRPPIFNDDNCSCVEAAMVSNGGEGQQSFRLIPRPDSYASSALSVPSPEGPENEEPDIDLTANFPPVGPECGQSERRDSRSSVSGAYMSYQMRRFLVDLGQECGENTVTPPSLSPRDDHIDVQSSIMACLSSKSGSKKSMRSSGSGEEMSYIGHGSDVMCGMGTWAEDDDGLCGRTGLEVSGQFE</sequence>
<name>A0A9N9LXH1_9HELO</name>
<protein>
    <submittedName>
        <fullName evidence="1">Uncharacterized protein</fullName>
    </submittedName>
</protein>
<dbReference type="AlphaFoldDB" id="A0A9N9LXH1"/>
<gene>
    <name evidence="1" type="ORF">HYALB_00001044</name>
</gene>
<dbReference type="OrthoDB" id="3502101at2759"/>
<evidence type="ECO:0000313" key="2">
    <source>
        <dbReference type="Proteomes" id="UP000701801"/>
    </source>
</evidence>
<reference evidence="1" key="1">
    <citation type="submission" date="2021-07" db="EMBL/GenBank/DDBJ databases">
        <authorList>
            <person name="Durling M."/>
        </authorList>
    </citation>
    <scope>NUCLEOTIDE SEQUENCE</scope>
</reference>
<dbReference type="EMBL" id="CAJVRM010000684">
    <property type="protein sequence ID" value="CAG8982763.1"/>
    <property type="molecule type" value="Genomic_DNA"/>
</dbReference>